<gene>
    <name evidence="2" type="ORF">J0S82_008143</name>
</gene>
<keyword evidence="3" id="KW-1185">Reference proteome</keyword>
<feature type="non-terminal residue" evidence="2">
    <location>
        <position position="1"/>
    </location>
</feature>
<dbReference type="Proteomes" id="UP000700334">
    <property type="component" value="Unassembled WGS sequence"/>
</dbReference>
<feature type="compositionally biased region" description="Basic and acidic residues" evidence="1">
    <location>
        <begin position="11"/>
        <end position="20"/>
    </location>
</feature>
<feature type="non-terminal residue" evidence="2">
    <location>
        <position position="146"/>
    </location>
</feature>
<dbReference type="AlphaFoldDB" id="A0A8J6A1Y2"/>
<evidence type="ECO:0000313" key="3">
    <source>
        <dbReference type="Proteomes" id="UP000700334"/>
    </source>
</evidence>
<keyword evidence="2" id="KW-0687">Ribonucleoprotein</keyword>
<sequence length="146" mass="16835">RNRQWVVSSKNEQHKAEEERAHNVWARSSRKHGAVSLEHTCESTRKAILETSRGWALLKKEHPTHVTMATLKESRQCYPGSSWHCCEQTRKGQDHCQGKKKKKKKEAKEKGSCVQLRYQPAAPREARIVRTNGEEPELLESFPCGF</sequence>
<evidence type="ECO:0000313" key="2">
    <source>
        <dbReference type="EMBL" id="KAG8509200.1"/>
    </source>
</evidence>
<proteinExistence type="predicted"/>
<protein>
    <submittedName>
        <fullName evidence="2">60S ribosomal protein L21</fullName>
    </submittedName>
</protein>
<comment type="caution">
    <text evidence="2">The sequence shown here is derived from an EMBL/GenBank/DDBJ whole genome shotgun (WGS) entry which is preliminary data.</text>
</comment>
<feature type="compositionally biased region" description="Polar residues" evidence="1">
    <location>
        <begin position="1"/>
        <end position="10"/>
    </location>
</feature>
<dbReference type="EMBL" id="JAGFMF010011958">
    <property type="protein sequence ID" value="KAG8509200.1"/>
    <property type="molecule type" value="Genomic_DNA"/>
</dbReference>
<feature type="region of interest" description="Disordered" evidence="1">
    <location>
        <begin position="1"/>
        <end position="20"/>
    </location>
</feature>
<reference evidence="2" key="1">
    <citation type="journal article" date="2021" name="Evol. Appl.">
        <title>The genome of the Pyrenean desman and the effects of bottlenecks and inbreeding on the genomic landscape of an endangered species.</title>
        <authorList>
            <person name="Escoda L."/>
            <person name="Castresana J."/>
        </authorList>
    </citation>
    <scope>NUCLEOTIDE SEQUENCE</scope>
    <source>
        <strain evidence="2">IBE-C5619</strain>
    </source>
</reference>
<organism evidence="2 3">
    <name type="scientific">Galemys pyrenaicus</name>
    <name type="common">Iberian desman</name>
    <name type="synonym">Pyrenean desman</name>
    <dbReference type="NCBI Taxonomy" id="202257"/>
    <lineage>
        <taxon>Eukaryota</taxon>
        <taxon>Metazoa</taxon>
        <taxon>Chordata</taxon>
        <taxon>Craniata</taxon>
        <taxon>Vertebrata</taxon>
        <taxon>Euteleostomi</taxon>
        <taxon>Mammalia</taxon>
        <taxon>Eutheria</taxon>
        <taxon>Laurasiatheria</taxon>
        <taxon>Eulipotyphla</taxon>
        <taxon>Talpidae</taxon>
        <taxon>Galemys</taxon>
    </lineage>
</organism>
<evidence type="ECO:0000256" key="1">
    <source>
        <dbReference type="SAM" id="MobiDB-lite"/>
    </source>
</evidence>
<accession>A0A8J6A1Y2</accession>
<dbReference type="FunFam" id="6.10.250.3260:FF:000001">
    <property type="entry name" value="60S ribosomal protein L21"/>
    <property type="match status" value="1"/>
</dbReference>
<dbReference type="Gene3D" id="6.10.250.3260">
    <property type="match status" value="1"/>
</dbReference>
<name>A0A8J6A1Y2_GALPY</name>
<keyword evidence="2" id="KW-0689">Ribosomal protein</keyword>
<dbReference type="GO" id="GO:0005840">
    <property type="term" value="C:ribosome"/>
    <property type="evidence" value="ECO:0007669"/>
    <property type="project" value="UniProtKB-KW"/>
</dbReference>